<evidence type="ECO:0000256" key="4">
    <source>
        <dbReference type="ARBA" id="ARBA00047639"/>
    </source>
</evidence>
<dbReference type="SUPFAM" id="SSF52954">
    <property type="entry name" value="Class II aaRS ABD-related"/>
    <property type="match status" value="1"/>
</dbReference>
<dbReference type="InterPro" id="IPR045864">
    <property type="entry name" value="aa-tRNA-synth_II/BPL/LPL"/>
</dbReference>
<dbReference type="PROSITE" id="PS50862">
    <property type="entry name" value="AA_TRNA_LIGASE_II"/>
    <property type="match status" value="1"/>
</dbReference>
<comment type="subcellular location">
    <subcellularLocation>
        <location evidence="5">Cytoplasm</location>
    </subcellularLocation>
</comment>
<protein>
    <recommendedName>
        <fullName evidence="5">Histidine--tRNA ligase</fullName>
        <ecNumber evidence="5">6.1.1.21</ecNumber>
    </recommendedName>
    <alternativeName>
        <fullName evidence="5">Histidyl-tRNA synthetase</fullName>
        <shortName evidence="5">HisRS</shortName>
    </alternativeName>
</protein>
<dbReference type="NCBIfam" id="TIGR00442">
    <property type="entry name" value="hisS"/>
    <property type="match status" value="1"/>
</dbReference>
<keyword evidence="5 8" id="KW-0436">Ligase</keyword>
<evidence type="ECO:0000256" key="3">
    <source>
        <dbReference type="ARBA" id="ARBA00023146"/>
    </source>
</evidence>
<dbReference type="Gene3D" id="3.40.50.800">
    <property type="entry name" value="Anticodon-binding domain"/>
    <property type="match status" value="1"/>
</dbReference>
<dbReference type="PIRSF" id="PIRSF001549">
    <property type="entry name" value="His-tRNA_synth"/>
    <property type="match status" value="1"/>
</dbReference>
<evidence type="ECO:0000313" key="9">
    <source>
        <dbReference type="Proteomes" id="UP000176284"/>
    </source>
</evidence>
<keyword evidence="5" id="KW-0963">Cytoplasm</keyword>
<comment type="caution">
    <text evidence="8">The sequence shown here is derived from an EMBL/GenBank/DDBJ whole genome shotgun (WGS) entry which is preliminary data.</text>
</comment>
<dbReference type="InterPro" id="IPR004154">
    <property type="entry name" value="Anticodon-bd"/>
</dbReference>
<evidence type="ECO:0000256" key="5">
    <source>
        <dbReference type="HAMAP-Rule" id="MF_00127"/>
    </source>
</evidence>
<dbReference type="Proteomes" id="UP000176284">
    <property type="component" value="Unassembled WGS sequence"/>
</dbReference>
<feature type="binding site" evidence="6">
    <location>
        <position position="267"/>
    </location>
    <ligand>
        <name>L-histidine</name>
        <dbReference type="ChEBI" id="CHEBI:57595"/>
    </ligand>
</feature>
<dbReference type="InterPro" id="IPR015807">
    <property type="entry name" value="His-tRNA-ligase"/>
</dbReference>
<feature type="binding site" evidence="6">
    <location>
        <begin position="90"/>
        <end position="92"/>
    </location>
    <ligand>
        <name>L-histidine</name>
        <dbReference type="ChEBI" id="CHEBI:57595"/>
    </ligand>
</feature>
<keyword evidence="5" id="KW-0067">ATP-binding</keyword>
<dbReference type="GO" id="GO:0006427">
    <property type="term" value="P:histidyl-tRNA aminoacylation"/>
    <property type="evidence" value="ECO:0007669"/>
    <property type="project" value="UniProtKB-UniRule"/>
</dbReference>
<dbReference type="Pfam" id="PF03129">
    <property type="entry name" value="HGTP_anticodon"/>
    <property type="match status" value="1"/>
</dbReference>
<evidence type="ECO:0000313" key="8">
    <source>
        <dbReference type="EMBL" id="OGY67738.1"/>
    </source>
</evidence>
<dbReference type="InterPro" id="IPR006195">
    <property type="entry name" value="aa-tRNA-synth_II"/>
</dbReference>
<gene>
    <name evidence="5" type="primary">hisS</name>
    <name evidence="8" type="ORF">A3H63_01435</name>
</gene>
<feature type="binding site" evidence="6">
    <location>
        <position position="135"/>
    </location>
    <ligand>
        <name>L-histidine</name>
        <dbReference type="ChEBI" id="CHEBI:57595"/>
    </ligand>
</feature>
<reference evidence="8 9" key="1">
    <citation type="journal article" date="2016" name="Nat. Commun.">
        <title>Thousands of microbial genomes shed light on interconnected biogeochemical processes in an aquifer system.</title>
        <authorList>
            <person name="Anantharaman K."/>
            <person name="Brown C.T."/>
            <person name="Hug L.A."/>
            <person name="Sharon I."/>
            <person name="Castelle C.J."/>
            <person name="Probst A.J."/>
            <person name="Thomas B.C."/>
            <person name="Singh A."/>
            <person name="Wilkins M.J."/>
            <person name="Karaoz U."/>
            <person name="Brodie E.L."/>
            <person name="Williams K.H."/>
            <person name="Hubbard S.S."/>
            <person name="Banfield J.F."/>
        </authorList>
    </citation>
    <scope>NUCLEOTIDE SEQUENCE [LARGE SCALE GENOMIC DNA]</scope>
</reference>
<sequence>MSIPKKIGSQFIQSPKGMRDILPQEQMWWDKFRRELDFISDYYNFIRIDTSLLERAEVFEKSLGETTDIVEKQMFVFKSRSGDRLALRPEGTASIVRAYAQHGLSHLGQPLKLFYSGPMFRREQPQMGRFRQFYQAGFEIMGGEDDAIYDAQVILVLFRLLERLKIKNVTLHVNSIGCRVCRPNYRKRLVDYYRPLVPKLCKDCRRRVKENPLRLLDCKNLVCQEYKQTAPIIVDSLCSSCNKHLKRLLEFLEELRLPYQLDHYLVRGLDYYNKTVFEFFTEATGEAGQKFDFAIGSGGRYDYLLEMFGVRQGQASGVGGALGVDRVIEVMKATKVNLGLRHKSKVFFVNIGEVAKKKSFGLIERLRDAGIMVVESLGKDSLGAQLRSANKENADYALIFGQKEAFEESMIVRDLKNGVQETVPLKNLINEVKRRMKQ</sequence>
<comment type="similarity">
    <text evidence="1 5">Belongs to the class-II aminoacyl-tRNA synthetase family.</text>
</comment>
<keyword evidence="2 5" id="KW-0547">Nucleotide-binding</keyword>
<dbReference type="InterPro" id="IPR041715">
    <property type="entry name" value="HisRS-like_core"/>
</dbReference>
<dbReference type="STRING" id="1798410.A3H63_01435"/>
<evidence type="ECO:0000256" key="6">
    <source>
        <dbReference type="PIRSR" id="PIRSR001549-1"/>
    </source>
</evidence>
<evidence type="ECO:0000259" key="7">
    <source>
        <dbReference type="PROSITE" id="PS50862"/>
    </source>
</evidence>
<dbReference type="InterPro" id="IPR036621">
    <property type="entry name" value="Anticodon-bd_dom_sf"/>
</dbReference>
<keyword evidence="5" id="KW-0648">Protein biosynthesis</keyword>
<dbReference type="HAMAP" id="MF_00127">
    <property type="entry name" value="His_tRNA_synth"/>
    <property type="match status" value="1"/>
</dbReference>
<dbReference type="CDD" id="cd00773">
    <property type="entry name" value="HisRS-like_core"/>
    <property type="match status" value="1"/>
</dbReference>
<proteinExistence type="inferred from homology"/>
<dbReference type="Gene3D" id="3.30.930.10">
    <property type="entry name" value="Bira Bifunctional Protein, Domain 2"/>
    <property type="match status" value="1"/>
</dbReference>
<feature type="binding site" evidence="6">
    <location>
        <position position="121"/>
    </location>
    <ligand>
        <name>L-histidine</name>
        <dbReference type="ChEBI" id="CHEBI:57595"/>
    </ligand>
</feature>
<dbReference type="PANTHER" id="PTHR43707">
    <property type="entry name" value="HISTIDYL-TRNA SYNTHETASE"/>
    <property type="match status" value="1"/>
</dbReference>
<dbReference type="GO" id="GO:0005737">
    <property type="term" value="C:cytoplasm"/>
    <property type="evidence" value="ECO:0007669"/>
    <property type="project" value="UniProtKB-SubCell"/>
</dbReference>
<keyword evidence="3 5" id="KW-0030">Aminoacyl-tRNA synthetase</keyword>
<evidence type="ECO:0000256" key="1">
    <source>
        <dbReference type="ARBA" id="ARBA00008226"/>
    </source>
</evidence>
<dbReference type="PANTHER" id="PTHR43707:SF1">
    <property type="entry name" value="HISTIDINE--TRNA LIGASE, MITOCHONDRIAL-RELATED"/>
    <property type="match status" value="1"/>
</dbReference>
<accession>A0A1G1ZSN7</accession>
<feature type="binding site" evidence="6">
    <location>
        <position position="139"/>
    </location>
    <ligand>
        <name>L-histidine</name>
        <dbReference type="ChEBI" id="CHEBI:57595"/>
    </ligand>
</feature>
<comment type="catalytic activity">
    <reaction evidence="4 5">
        <text>tRNA(His) + L-histidine + ATP = L-histidyl-tRNA(His) + AMP + diphosphate + H(+)</text>
        <dbReference type="Rhea" id="RHEA:17313"/>
        <dbReference type="Rhea" id="RHEA-COMP:9665"/>
        <dbReference type="Rhea" id="RHEA-COMP:9689"/>
        <dbReference type="ChEBI" id="CHEBI:15378"/>
        <dbReference type="ChEBI" id="CHEBI:30616"/>
        <dbReference type="ChEBI" id="CHEBI:33019"/>
        <dbReference type="ChEBI" id="CHEBI:57595"/>
        <dbReference type="ChEBI" id="CHEBI:78442"/>
        <dbReference type="ChEBI" id="CHEBI:78527"/>
        <dbReference type="ChEBI" id="CHEBI:456215"/>
        <dbReference type="EC" id="6.1.1.21"/>
    </reaction>
</comment>
<feature type="domain" description="Aminoacyl-transfer RNA synthetases class-II family profile" evidence="7">
    <location>
        <begin position="37"/>
        <end position="331"/>
    </location>
</feature>
<evidence type="ECO:0000256" key="2">
    <source>
        <dbReference type="ARBA" id="ARBA00022741"/>
    </source>
</evidence>
<dbReference type="Pfam" id="PF13393">
    <property type="entry name" value="tRNA-synt_His"/>
    <property type="match status" value="2"/>
</dbReference>
<dbReference type="SUPFAM" id="SSF55681">
    <property type="entry name" value="Class II aaRS and biotin synthetases"/>
    <property type="match status" value="1"/>
</dbReference>
<feature type="binding site" evidence="6">
    <location>
        <begin position="271"/>
        <end position="272"/>
    </location>
    <ligand>
        <name>L-histidine</name>
        <dbReference type="ChEBI" id="CHEBI:57595"/>
    </ligand>
</feature>
<dbReference type="EMBL" id="MHJM01000019">
    <property type="protein sequence ID" value="OGY67738.1"/>
    <property type="molecule type" value="Genomic_DNA"/>
</dbReference>
<dbReference type="EC" id="6.1.1.21" evidence="5"/>
<dbReference type="InterPro" id="IPR004516">
    <property type="entry name" value="HisRS/HisZ"/>
</dbReference>
<dbReference type="GO" id="GO:0005524">
    <property type="term" value="F:ATP binding"/>
    <property type="evidence" value="ECO:0007669"/>
    <property type="project" value="UniProtKB-UniRule"/>
</dbReference>
<organism evidence="8 9">
    <name type="scientific">Candidatus Harrisonbacteria bacterium RIFCSPLOWO2_02_FULL_45_10c</name>
    <dbReference type="NCBI Taxonomy" id="1798410"/>
    <lineage>
        <taxon>Bacteria</taxon>
        <taxon>Candidatus Harrisoniibacteriota</taxon>
    </lineage>
</organism>
<dbReference type="GO" id="GO:0004821">
    <property type="term" value="F:histidine-tRNA ligase activity"/>
    <property type="evidence" value="ECO:0007669"/>
    <property type="project" value="UniProtKB-UniRule"/>
</dbReference>
<comment type="subunit">
    <text evidence="5">Homodimer.</text>
</comment>
<dbReference type="AlphaFoldDB" id="A0A1G1ZSN7"/>
<name>A0A1G1ZSN7_9BACT</name>